<dbReference type="Proteomes" id="UP000070133">
    <property type="component" value="Unassembled WGS sequence"/>
</dbReference>
<gene>
    <name evidence="1" type="ORF">AC578_4493</name>
</gene>
<evidence type="ECO:0000313" key="1">
    <source>
        <dbReference type="EMBL" id="KXS99867.1"/>
    </source>
</evidence>
<dbReference type="OrthoDB" id="3644624at2759"/>
<organism evidence="1 2">
    <name type="scientific">Pseudocercospora eumusae</name>
    <dbReference type="NCBI Taxonomy" id="321146"/>
    <lineage>
        <taxon>Eukaryota</taxon>
        <taxon>Fungi</taxon>
        <taxon>Dikarya</taxon>
        <taxon>Ascomycota</taxon>
        <taxon>Pezizomycotina</taxon>
        <taxon>Dothideomycetes</taxon>
        <taxon>Dothideomycetidae</taxon>
        <taxon>Mycosphaerellales</taxon>
        <taxon>Mycosphaerellaceae</taxon>
        <taxon>Pseudocercospora</taxon>
    </lineage>
</organism>
<comment type="caution">
    <text evidence="1">The sequence shown here is derived from an EMBL/GenBank/DDBJ whole genome shotgun (WGS) entry which is preliminary data.</text>
</comment>
<protein>
    <submittedName>
        <fullName evidence="1">Uncharacterized protein</fullName>
    </submittedName>
</protein>
<dbReference type="AlphaFoldDB" id="A0A139HBP3"/>
<accession>A0A139HBP3</accession>
<name>A0A139HBP3_9PEZI</name>
<proteinExistence type="predicted"/>
<dbReference type="STRING" id="321146.A0A139HBP3"/>
<keyword evidence="2" id="KW-1185">Reference proteome</keyword>
<evidence type="ECO:0000313" key="2">
    <source>
        <dbReference type="Proteomes" id="UP000070133"/>
    </source>
</evidence>
<reference evidence="1 2" key="1">
    <citation type="submission" date="2015-07" db="EMBL/GenBank/DDBJ databases">
        <title>Comparative genomics of the Sigatoka disease complex on banana suggests a link between parallel evolutionary changes in Pseudocercospora fijiensis and Pseudocercospora eumusae and increased virulence on the banana host.</title>
        <authorList>
            <person name="Chang T.-C."/>
            <person name="Salvucci A."/>
            <person name="Crous P.W."/>
            <person name="Stergiopoulos I."/>
        </authorList>
    </citation>
    <scope>NUCLEOTIDE SEQUENCE [LARGE SCALE GENOMIC DNA]</scope>
    <source>
        <strain evidence="1 2">CBS 114824</strain>
    </source>
</reference>
<dbReference type="EMBL" id="LFZN01000084">
    <property type="protein sequence ID" value="KXS99867.1"/>
    <property type="molecule type" value="Genomic_DNA"/>
</dbReference>
<sequence>MKPANLVLSSLHSLHYTTPEPLQSCLLKASLHLLEMSSPTETHVLQAVNTAKSPSTIWSRISQNEFRQNVVSLEEKTNAVPVDVFTVNLSDAKDTLSHGGALPLAVEKQTADDLAYLAAVTEGAQSVAAVCLEQHSPGCSTSSLVIKIAGMDVVDESVRLMLGEICEILQHVSSGSSGLEMQGSQPHVEAVFRLIVEQHRQKLLGRLRSKKWTKPAYLARTHKKSLWKDFENVIHRAQHVYPKRLEKTIRIDVQNCLTALGETYQKFEDTAEDVQQMLQHLVRSTYEFCQSTSIAAYAKKLEGVHATPQIAAALKTLRQLEKIGAYWRISKALIKTARSYSSLFQNISIEYITPYASVPTKVAYESWAKTCHVHAEVQLAVHYALSATNSSTDSHAPATLTIWPRIIGTIPDLEVYSAEVREHFSMVLECMNNHVSEKLKETTSLIWRPEPMTSRQDLLCYQQNDIPTEELEDAMRRTTLSDQST</sequence>